<dbReference type="OrthoDB" id="5148565at2"/>
<name>A0A161XJ64_9CELL</name>
<dbReference type="RefSeq" id="WP_056763660.1">
    <property type="nucleotide sequence ID" value="NZ_LRIE01000040.1"/>
</dbReference>
<comment type="caution">
    <text evidence="1">The sequence shown here is derived from an EMBL/GenBank/DDBJ whole genome shotgun (WGS) entry which is preliminary data.</text>
</comment>
<dbReference type="EMBL" id="LRIE01000040">
    <property type="protein sequence ID" value="KZM36817.1"/>
    <property type="molecule type" value="Genomic_DNA"/>
</dbReference>
<accession>A0A161XJ64</accession>
<gene>
    <name evidence="1" type="ORF">OJAG_04540</name>
</gene>
<dbReference type="PATRIC" id="fig|43678.3.peg.486"/>
<dbReference type="Proteomes" id="UP000076447">
    <property type="component" value="Unassembled WGS sequence"/>
</dbReference>
<evidence type="ECO:0000313" key="1">
    <source>
        <dbReference type="EMBL" id="KZM36817.1"/>
    </source>
</evidence>
<proteinExistence type="predicted"/>
<protein>
    <submittedName>
        <fullName evidence="1">Uncharacterized protein</fullName>
    </submittedName>
</protein>
<sequence>MSDLTSRRIPPGPILQALRTHRFLPDWALDVPRLALEHALDLAEGDPRRLVLEEDGTIRVENAPQS</sequence>
<dbReference type="STRING" id="43678.OJAG_04540"/>
<organism evidence="1 2">
    <name type="scientific">Oerskovia enterophila</name>
    <dbReference type="NCBI Taxonomy" id="43678"/>
    <lineage>
        <taxon>Bacteria</taxon>
        <taxon>Bacillati</taxon>
        <taxon>Actinomycetota</taxon>
        <taxon>Actinomycetes</taxon>
        <taxon>Micrococcales</taxon>
        <taxon>Cellulomonadaceae</taxon>
        <taxon>Oerskovia</taxon>
    </lineage>
</organism>
<reference evidence="1 2" key="1">
    <citation type="submission" date="2016-01" db="EMBL/GenBank/DDBJ databases">
        <title>Genome sequence of Oerskovia enterophila VJag, an agar and cellulose degrading bacterium.</title>
        <authorList>
            <person name="Poehlein A."/>
            <person name="Jag V."/>
            <person name="Bengelsdorf F."/>
            <person name="Duerre P."/>
            <person name="Daniel R."/>
        </authorList>
    </citation>
    <scope>NUCLEOTIDE SEQUENCE [LARGE SCALE GENOMIC DNA]</scope>
    <source>
        <strain evidence="1 2">VJag</strain>
    </source>
</reference>
<evidence type="ECO:0000313" key="2">
    <source>
        <dbReference type="Proteomes" id="UP000076447"/>
    </source>
</evidence>
<dbReference type="AlphaFoldDB" id="A0A161XJ64"/>